<organism evidence="1 2">
    <name type="scientific">Nesterenkonia rhizosphaerae</name>
    <dbReference type="NCBI Taxonomy" id="1348272"/>
    <lineage>
        <taxon>Bacteria</taxon>
        <taxon>Bacillati</taxon>
        <taxon>Actinomycetota</taxon>
        <taxon>Actinomycetes</taxon>
        <taxon>Micrococcales</taxon>
        <taxon>Micrococcaceae</taxon>
        <taxon>Nesterenkonia</taxon>
    </lineage>
</organism>
<dbReference type="Proteomes" id="UP001500368">
    <property type="component" value="Unassembled WGS sequence"/>
</dbReference>
<proteinExistence type="predicted"/>
<gene>
    <name evidence="1" type="ORF">GCM10025790_23270</name>
</gene>
<sequence length="348" mass="37908">MSENSVQDVFIHLGGQDDNLGDSALRAAYFEAAQGPGRQFHVHFEGQTTDYLTGIPLKPEHKVYNDRDEWIAASNSSKGAVMLFNAGEINPGRAYPPRHTAIQLRNIVDRGGMIIMAGTGLKDPSKLDASGIHPLLREAKIASWRDKPSRDAAGFGTWAPDWAYALGTPTSQWAPAEARPLLAVSLRYDRPLPGAEWIEGVRALAAQTSSEIVTLAQVARDAPRAVQLAQMLDGEYLTPPSMKHADLDAHARHTYGQALAVISDRAHGLIIAATEGAYPIGSAANPQKIKRLLAAADLGDLVGRYDQLQEFSARFDAQLPEFKPAVDTARQRLAELTRRINDAMDSMR</sequence>
<evidence type="ECO:0000313" key="2">
    <source>
        <dbReference type="Proteomes" id="UP001500368"/>
    </source>
</evidence>
<evidence type="ECO:0000313" key="1">
    <source>
        <dbReference type="EMBL" id="GAA4925221.1"/>
    </source>
</evidence>
<dbReference type="RefSeq" id="WP_345478175.1">
    <property type="nucleotide sequence ID" value="NZ_BAABLW010000007.1"/>
</dbReference>
<evidence type="ECO:0008006" key="3">
    <source>
        <dbReference type="Google" id="ProtNLM"/>
    </source>
</evidence>
<dbReference type="EMBL" id="BAABLW010000007">
    <property type="protein sequence ID" value="GAA4925221.1"/>
    <property type="molecule type" value="Genomic_DNA"/>
</dbReference>
<protein>
    <recommendedName>
        <fullName evidence="3">Polysaccharide pyruvyl transferase domain-containing protein</fullName>
    </recommendedName>
</protein>
<reference evidence="2" key="1">
    <citation type="journal article" date="2019" name="Int. J. Syst. Evol. Microbiol.">
        <title>The Global Catalogue of Microorganisms (GCM) 10K type strain sequencing project: providing services to taxonomists for standard genome sequencing and annotation.</title>
        <authorList>
            <consortium name="The Broad Institute Genomics Platform"/>
            <consortium name="The Broad Institute Genome Sequencing Center for Infectious Disease"/>
            <person name="Wu L."/>
            <person name="Ma J."/>
        </authorList>
    </citation>
    <scope>NUCLEOTIDE SEQUENCE [LARGE SCALE GENOMIC DNA]</scope>
    <source>
        <strain evidence="2">JCM 19129</strain>
    </source>
</reference>
<keyword evidence="2" id="KW-1185">Reference proteome</keyword>
<name>A0ABP9G4K6_9MICC</name>
<comment type="caution">
    <text evidence="1">The sequence shown here is derived from an EMBL/GenBank/DDBJ whole genome shotgun (WGS) entry which is preliminary data.</text>
</comment>
<accession>A0ABP9G4K6</accession>